<dbReference type="eggNOG" id="COG0845">
    <property type="taxonomic scope" value="Bacteria"/>
</dbReference>
<sequence length="443" mass="48820">MSQLATNPARPSADEGRFGAAGPLIVGFLGVLLLVGGLGGWSVYARIAGAVIASGQIVVDQNRQTVQNLDGGIVDEVLVREGTEVEAGEVMIRLRADDIVSELAVVEGQLFEVLARAGRFEAERDDAESITFDELLLETDNPVAAELMEGQARLFEARRDTYASQAEQLTRRREQIDSQIEGIRAQQAALNEQLSLIDEELTDQQGLLDRGLAQASRVLALRREAASLAGRVGELTAAIAQAEGRITETDIEIIRLGVDRREESITRLRDLQFNQIELSERRRTLTRQLERLEIRAPVAGTVYGLQVFGPGAVIRPAEPILSIVPSDRPLIIASQVSPNDIDQVFPGQQVLLRFPALDSRRTPELFGELIRVSPDAFTDEASRRSYYRAEISLSEGELDKLPEDINLIPGMPVEAFLATANRSPLDFIMKPMYDYFAKAFRES</sequence>
<feature type="transmembrane region" description="Helical" evidence="9">
    <location>
        <begin position="20"/>
        <end position="44"/>
    </location>
</feature>
<proteinExistence type="inferred from homology"/>
<reference evidence="13 14" key="1">
    <citation type="submission" date="2013-01" db="EMBL/GenBank/DDBJ databases">
        <authorList>
            <person name="Fiebig A."/>
            <person name="Goeker M."/>
            <person name="Klenk H.-P.P."/>
        </authorList>
    </citation>
    <scope>NUCLEOTIDE SEQUENCE [LARGE SCALE GENOMIC DNA]</scope>
    <source>
        <strain evidence="13 14">DSM 24838</strain>
    </source>
</reference>
<evidence type="ECO:0000313" key="14">
    <source>
        <dbReference type="Proteomes" id="UP000035100"/>
    </source>
</evidence>
<dbReference type="RefSeq" id="WP_018304348.1">
    <property type="nucleotide sequence ID" value="NZ_KB902313.1"/>
</dbReference>
<dbReference type="NCBIfam" id="TIGR01843">
    <property type="entry name" value="type_I_hlyD"/>
    <property type="match status" value="1"/>
</dbReference>
<dbReference type="GO" id="GO:0015031">
    <property type="term" value="P:protein transport"/>
    <property type="evidence" value="ECO:0007669"/>
    <property type="project" value="InterPro"/>
</dbReference>
<evidence type="ECO:0000256" key="5">
    <source>
        <dbReference type="ARBA" id="ARBA00022519"/>
    </source>
</evidence>
<accession>A0A0D0PHJ0</accession>
<keyword evidence="5 9" id="KW-0997">Cell inner membrane</keyword>
<dbReference type="InterPro" id="IPR058781">
    <property type="entry name" value="HH_AprE-like"/>
</dbReference>
<feature type="domain" description="AprE-like long alpha-helical hairpin" evidence="11">
    <location>
        <begin position="101"/>
        <end position="286"/>
    </location>
</feature>
<evidence type="ECO:0000256" key="8">
    <source>
        <dbReference type="ARBA" id="ARBA00023136"/>
    </source>
</evidence>
<keyword evidence="3 9" id="KW-0813">Transport</keyword>
<protein>
    <recommendedName>
        <fullName evidence="9">Membrane fusion protein (MFP) family protein</fullName>
    </recommendedName>
</protein>
<dbReference type="InterPro" id="IPR050739">
    <property type="entry name" value="MFP"/>
</dbReference>
<gene>
    <name evidence="13" type="ORF">Wenmar_00215</name>
</gene>
<dbReference type="Gene3D" id="2.40.30.170">
    <property type="match status" value="1"/>
</dbReference>
<dbReference type="PANTHER" id="PTHR30386">
    <property type="entry name" value="MEMBRANE FUSION SUBUNIT OF EMRAB-TOLC MULTIDRUG EFFLUX PUMP"/>
    <property type="match status" value="1"/>
</dbReference>
<evidence type="ECO:0000256" key="3">
    <source>
        <dbReference type="ARBA" id="ARBA00022448"/>
    </source>
</evidence>
<dbReference type="Pfam" id="PF26002">
    <property type="entry name" value="Beta-barrel_AprE"/>
    <property type="match status" value="1"/>
</dbReference>
<evidence type="ECO:0000256" key="6">
    <source>
        <dbReference type="ARBA" id="ARBA00022692"/>
    </source>
</evidence>
<feature type="coiled-coil region" evidence="10">
    <location>
        <begin position="159"/>
        <end position="193"/>
    </location>
</feature>
<dbReference type="GO" id="GO:0005886">
    <property type="term" value="C:plasma membrane"/>
    <property type="evidence" value="ECO:0007669"/>
    <property type="project" value="UniProtKB-SubCell"/>
</dbReference>
<keyword evidence="6 9" id="KW-0812">Transmembrane</keyword>
<dbReference type="EMBL" id="AONG01000003">
    <property type="protein sequence ID" value="KIQ70841.1"/>
    <property type="molecule type" value="Genomic_DNA"/>
</dbReference>
<comment type="subcellular location">
    <subcellularLocation>
        <location evidence="1 9">Cell inner membrane</location>
        <topology evidence="1 9">Single-pass membrane protein</topology>
    </subcellularLocation>
</comment>
<organism evidence="13 14">
    <name type="scientific">Wenxinia marina DSM 24838</name>
    <dbReference type="NCBI Taxonomy" id="1123501"/>
    <lineage>
        <taxon>Bacteria</taxon>
        <taxon>Pseudomonadati</taxon>
        <taxon>Pseudomonadota</taxon>
        <taxon>Alphaproteobacteria</taxon>
        <taxon>Rhodobacterales</taxon>
        <taxon>Roseobacteraceae</taxon>
        <taxon>Wenxinia</taxon>
    </lineage>
</organism>
<evidence type="ECO:0000256" key="2">
    <source>
        <dbReference type="ARBA" id="ARBA00009477"/>
    </source>
</evidence>
<evidence type="ECO:0000256" key="4">
    <source>
        <dbReference type="ARBA" id="ARBA00022475"/>
    </source>
</evidence>
<dbReference type="Pfam" id="PF25994">
    <property type="entry name" value="HH_AprE"/>
    <property type="match status" value="1"/>
</dbReference>
<keyword evidence="10" id="KW-0175">Coiled coil</keyword>
<dbReference type="AlphaFoldDB" id="A0A0D0PHJ0"/>
<keyword evidence="14" id="KW-1185">Reference proteome</keyword>
<dbReference type="InterPro" id="IPR010129">
    <property type="entry name" value="T1SS_HlyD"/>
</dbReference>
<keyword evidence="8 9" id="KW-0472">Membrane</keyword>
<name>A0A0D0PHJ0_9RHOB</name>
<evidence type="ECO:0000256" key="9">
    <source>
        <dbReference type="RuleBase" id="RU365093"/>
    </source>
</evidence>
<dbReference type="OrthoDB" id="9810980at2"/>
<dbReference type="PATRIC" id="fig|1123501.6.peg.271"/>
<dbReference type="Proteomes" id="UP000035100">
    <property type="component" value="Unassembled WGS sequence"/>
</dbReference>
<dbReference type="PRINTS" id="PR01490">
    <property type="entry name" value="RTXTOXIND"/>
</dbReference>
<evidence type="ECO:0000259" key="11">
    <source>
        <dbReference type="Pfam" id="PF25994"/>
    </source>
</evidence>
<dbReference type="STRING" id="1123501.Wenmar_00215"/>
<comment type="caution">
    <text evidence="13">The sequence shown here is derived from an EMBL/GenBank/DDBJ whole genome shotgun (WGS) entry which is preliminary data.</text>
</comment>
<dbReference type="PANTHER" id="PTHR30386:SF17">
    <property type="entry name" value="ALKALINE PROTEASE SECRETION PROTEIN APRE"/>
    <property type="match status" value="1"/>
</dbReference>
<dbReference type="InterPro" id="IPR058982">
    <property type="entry name" value="Beta-barrel_AprE"/>
</dbReference>
<keyword evidence="7 9" id="KW-1133">Transmembrane helix</keyword>
<feature type="domain" description="AprE-like beta-barrel" evidence="12">
    <location>
        <begin position="330"/>
        <end position="419"/>
    </location>
</feature>
<evidence type="ECO:0000256" key="7">
    <source>
        <dbReference type="ARBA" id="ARBA00022989"/>
    </source>
</evidence>
<evidence type="ECO:0000259" key="12">
    <source>
        <dbReference type="Pfam" id="PF26002"/>
    </source>
</evidence>
<evidence type="ECO:0000313" key="13">
    <source>
        <dbReference type="EMBL" id="KIQ70841.1"/>
    </source>
</evidence>
<evidence type="ECO:0000256" key="1">
    <source>
        <dbReference type="ARBA" id="ARBA00004377"/>
    </source>
</evidence>
<evidence type="ECO:0000256" key="10">
    <source>
        <dbReference type="SAM" id="Coils"/>
    </source>
</evidence>
<comment type="similarity">
    <text evidence="2 9">Belongs to the membrane fusion protein (MFP) (TC 8.A.1) family.</text>
</comment>
<keyword evidence="4 9" id="KW-1003">Cell membrane</keyword>